<sequence>MPSTRPSGWAPDNASAALEPGPSAGPSAPVGASPASAQRGQQDGQAASTRPGEMRHIPGKAEYRRWDFLKGAGPSAPPRVLVHHAKDVGKFKAGWHTKKAVNVIKPDKKRVEQEAQKSRRSEAAHAQRSARLSEISNHLGFNPITGEMRDTRPVRPREEGIKCFQRPQTPPAVVHARHVAAETKFQARADLIRREGLAPRPVTVADNFKPEHYL</sequence>
<dbReference type="AlphaFoldDB" id="A0A1Y1IJ42"/>
<protein>
    <submittedName>
        <fullName evidence="2">Uncharacterized protein</fullName>
    </submittedName>
</protein>
<feature type="compositionally biased region" description="Low complexity" evidence="1">
    <location>
        <begin position="14"/>
        <end position="37"/>
    </location>
</feature>
<dbReference type="EMBL" id="DF237638">
    <property type="protein sequence ID" value="GAQ90824.1"/>
    <property type="molecule type" value="Genomic_DNA"/>
</dbReference>
<dbReference type="OrthoDB" id="10648179at2759"/>
<accession>A0A1Y1IJ42</accession>
<keyword evidence="3" id="KW-1185">Reference proteome</keyword>
<feature type="compositionally biased region" description="Polar residues" evidence="1">
    <location>
        <begin position="38"/>
        <end position="48"/>
    </location>
</feature>
<evidence type="ECO:0000313" key="3">
    <source>
        <dbReference type="Proteomes" id="UP000054558"/>
    </source>
</evidence>
<proteinExistence type="predicted"/>
<feature type="compositionally biased region" description="Basic and acidic residues" evidence="1">
    <location>
        <begin position="107"/>
        <end position="125"/>
    </location>
</feature>
<gene>
    <name evidence="2" type="ORF">KFL_006890090</name>
</gene>
<name>A0A1Y1IJ42_KLENI</name>
<feature type="region of interest" description="Disordered" evidence="1">
    <location>
        <begin position="107"/>
        <end position="153"/>
    </location>
</feature>
<feature type="region of interest" description="Disordered" evidence="1">
    <location>
        <begin position="1"/>
        <end position="59"/>
    </location>
</feature>
<organism evidence="2 3">
    <name type="scientific">Klebsormidium nitens</name>
    <name type="common">Green alga</name>
    <name type="synonym">Ulothrix nitens</name>
    <dbReference type="NCBI Taxonomy" id="105231"/>
    <lineage>
        <taxon>Eukaryota</taxon>
        <taxon>Viridiplantae</taxon>
        <taxon>Streptophyta</taxon>
        <taxon>Klebsormidiophyceae</taxon>
        <taxon>Klebsormidiales</taxon>
        <taxon>Klebsormidiaceae</taxon>
        <taxon>Klebsormidium</taxon>
    </lineage>
</organism>
<dbReference type="Proteomes" id="UP000054558">
    <property type="component" value="Unassembled WGS sequence"/>
</dbReference>
<evidence type="ECO:0000256" key="1">
    <source>
        <dbReference type="SAM" id="MobiDB-lite"/>
    </source>
</evidence>
<evidence type="ECO:0000313" key="2">
    <source>
        <dbReference type="EMBL" id="GAQ90824.1"/>
    </source>
</evidence>
<reference evidence="2 3" key="1">
    <citation type="journal article" date="2014" name="Nat. Commun.">
        <title>Klebsormidium flaccidum genome reveals primary factors for plant terrestrial adaptation.</title>
        <authorList>
            <person name="Hori K."/>
            <person name="Maruyama F."/>
            <person name="Fujisawa T."/>
            <person name="Togashi T."/>
            <person name="Yamamoto N."/>
            <person name="Seo M."/>
            <person name="Sato S."/>
            <person name="Yamada T."/>
            <person name="Mori H."/>
            <person name="Tajima N."/>
            <person name="Moriyama T."/>
            <person name="Ikeuchi M."/>
            <person name="Watanabe M."/>
            <person name="Wada H."/>
            <person name="Kobayashi K."/>
            <person name="Saito M."/>
            <person name="Masuda T."/>
            <person name="Sasaki-Sekimoto Y."/>
            <person name="Mashiguchi K."/>
            <person name="Awai K."/>
            <person name="Shimojima M."/>
            <person name="Masuda S."/>
            <person name="Iwai M."/>
            <person name="Nobusawa T."/>
            <person name="Narise T."/>
            <person name="Kondo S."/>
            <person name="Saito H."/>
            <person name="Sato R."/>
            <person name="Murakawa M."/>
            <person name="Ihara Y."/>
            <person name="Oshima-Yamada Y."/>
            <person name="Ohtaka K."/>
            <person name="Satoh M."/>
            <person name="Sonobe K."/>
            <person name="Ishii M."/>
            <person name="Ohtani R."/>
            <person name="Kanamori-Sato M."/>
            <person name="Honoki R."/>
            <person name="Miyazaki D."/>
            <person name="Mochizuki H."/>
            <person name="Umetsu J."/>
            <person name="Higashi K."/>
            <person name="Shibata D."/>
            <person name="Kamiya Y."/>
            <person name="Sato N."/>
            <person name="Nakamura Y."/>
            <person name="Tabata S."/>
            <person name="Ida S."/>
            <person name="Kurokawa K."/>
            <person name="Ohta H."/>
        </authorList>
    </citation>
    <scope>NUCLEOTIDE SEQUENCE [LARGE SCALE GENOMIC DNA]</scope>
    <source>
        <strain evidence="2 3">NIES-2285</strain>
    </source>
</reference>